<dbReference type="AlphaFoldDB" id="A0A4S2MMK0"/>
<keyword evidence="3" id="KW-1185">Reference proteome</keyword>
<feature type="region of interest" description="Disordered" evidence="1">
    <location>
        <begin position="16"/>
        <end position="75"/>
    </location>
</feature>
<evidence type="ECO:0000256" key="1">
    <source>
        <dbReference type="SAM" id="MobiDB-lite"/>
    </source>
</evidence>
<evidence type="ECO:0008006" key="4">
    <source>
        <dbReference type="Google" id="ProtNLM"/>
    </source>
</evidence>
<evidence type="ECO:0000313" key="3">
    <source>
        <dbReference type="Proteomes" id="UP000298138"/>
    </source>
</evidence>
<evidence type="ECO:0000313" key="2">
    <source>
        <dbReference type="EMBL" id="TGZ78310.1"/>
    </source>
</evidence>
<proteinExistence type="predicted"/>
<protein>
    <recommendedName>
        <fullName evidence="4">NWD NACHT-NTPase N-terminal domain-containing protein</fullName>
    </recommendedName>
</protein>
<reference evidence="2 3" key="1">
    <citation type="submission" date="2019-04" db="EMBL/GenBank/DDBJ databases">
        <title>Comparative genomics and transcriptomics to analyze fruiting body development in filamentous ascomycetes.</title>
        <authorList>
            <consortium name="DOE Joint Genome Institute"/>
            <person name="Lutkenhaus R."/>
            <person name="Traeger S."/>
            <person name="Breuer J."/>
            <person name="Kuo A."/>
            <person name="Lipzen A."/>
            <person name="Pangilinan J."/>
            <person name="Dilworth D."/>
            <person name="Sandor L."/>
            <person name="Poggeler S."/>
            <person name="Barry K."/>
            <person name="Grigoriev I.V."/>
            <person name="Nowrousian M."/>
        </authorList>
    </citation>
    <scope>NUCLEOTIDE SEQUENCE [LARGE SCALE GENOMIC DNA]</scope>
    <source>
        <strain evidence="2 3">CBS 389.68</strain>
    </source>
</reference>
<sequence>MPFSCSLKLRRRFKGLRDRKKSDPTATVLCSKENPRESLMPVESIESSSQQSPLPAAPSAPASQPPTDRNDYDSNANQWKKAIEKAEEKLKDAEKEILLRFPSNISLAEVIVCAENVFSEAKSNQWKHMDKVHSVLESLETFANIGDIFIQNSPEATSLIWGSFHNNPHKPHCYWQNWKYWKERAECQLFLL</sequence>
<dbReference type="EMBL" id="ML220143">
    <property type="protein sequence ID" value="TGZ78310.1"/>
    <property type="molecule type" value="Genomic_DNA"/>
</dbReference>
<accession>A0A4S2MMK0</accession>
<feature type="compositionally biased region" description="Low complexity" evidence="1">
    <location>
        <begin position="47"/>
        <end position="66"/>
    </location>
</feature>
<dbReference type="Proteomes" id="UP000298138">
    <property type="component" value="Unassembled WGS sequence"/>
</dbReference>
<dbReference type="InParanoid" id="A0A4S2MMK0"/>
<name>A0A4S2MMK0_9PEZI</name>
<organism evidence="2 3">
    <name type="scientific">Ascodesmis nigricans</name>
    <dbReference type="NCBI Taxonomy" id="341454"/>
    <lineage>
        <taxon>Eukaryota</taxon>
        <taxon>Fungi</taxon>
        <taxon>Dikarya</taxon>
        <taxon>Ascomycota</taxon>
        <taxon>Pezizomycotina</taxon>
        <taxon>Pezizomycetes</taxon>
        <taxon>Pezizales</taxon>
        <taxon>Ascodesmidaceae</taxon>
        <taxon>Ascodesmis</taxon>
    </lineage>
</organism>
<gene>
    <name evidence="2" type="ORF">EX30DRAFT_162973</name>
</gene>